<evidence type="ECO:0000313" key="3">
    <source>
        <dbReference type="Proteomes" id="UP000285757"/>
    </source>
</evidence>
<evidence type="ECO:0000256" key="1">
    <source>
        <dbReference type="SAM" id="MobiDB-lite"/>
    </source>
</evidence>
<dbReference type="SUPFAM" id="SSF47090">
    <property type="entry name" value="PGBD-like"/>
    <property type="match status" value="1"/>
</dbReference>
<evidence type="ECO:0000313" key="2">
    <source>
        <dbReference type="EMBL" id="RON70896.1"/>
    </source>
</evidence>
<name>A0A423LRF2_PSEFL</name>
<dbReference type="Proteomes" id="UP000285757">
    <property type="component" value="Unassembled WGS sequence"/>
</dbReference>
<accession>A0A423LRF2</accession>
<proteinExistence type="predicted"/>
<protein>
    <submittedName>
        <fullName evidence="2">Uncharacterized protein</fullName>
    </submittedName>
</protein>
<sequence>MPNLLQPTSGSPTQMDSGLSAKLKAAGHTAQTISTDQPFGAPILACSSQQYHTIEVIVVDRHGSPVSDVPLELCRDKTHVLLHKTGPDGTARFNGLEESLSYQLTLSDLDQSAWQLLETQALTPETAVSKASAYWKQQEPLKATKAFTHNVVQGECSVMLADRFGHLPQTLWDNPANLALKLKRGSMEILFPGDDLEIPPRQAKIVDVAVKKRYRIEHKLARTTLSVRLLDSFGEPYKELPYFIEFEANAGAIASKLGSTDAQGFLCQPLPSDIKRVKVTVKKGEDQEIHEFLLGELDPIQESSGAIARLNNLGFPCNLHDPENIACAVGTFQWFEGLPVTGKLDESTRVKLVEKHLS</sequence>
<dbReference type="EMBL" id="MOBU01000004">
    <property type="protein sequence ID" value="RON70896.1"/>
    <property type="molecule type" value="Genomic_DNA"/>
</dbReference>
<dbReference type="InterPro" id="IPR036365">
    <property type="entry name" value="PGBD-like_sf"/>
</dbReference>
<feature type="compositionally biased region" description="Polar residues" evidence="1">
    <location>
        <begin position="1"/>
        <end position="17"/>
    </location>
</feature>
<dbReference type="RefSeq" id="WP_185036950.1">
    <property type="nucleotide sequence ID" value="NZ_MOBU01000004.1"/>
</dbReference>
<gene>
    <name evidence="2" type="ORF">BK671_05025</name>
</gene>
<dbReference type="AlphaFoldDB" id="A0A423LRF2"/>
<feature type="region of interest" description="Disordered" evidence="1">
    <location>
        <begin position="1"/>
        <end position="22"/>
    </location>
</feature>
<comment type="caution">
    <text evidence="2">The sequence shown here is derived from an EMBL/GenBank/DDBJ whole genome shotgun (WGS) entry which is preliminary data.</text>
</comment>
<reference evidence="2 3" key="1">
    <citation type="submission" date="2016-10" db="EMBL/GenBank/DDBJ databases">
        <title>Comparative genome analysis of multiple Pseudomonas spp. focuses on biocontrol and plant growth promoting traits.</title>
        <authorList>
            <person name="Tao X.-Y."/>
            <person name="Taylor C.G."/>
        </authorList>
    </citation>
    <scope>NUCLEOTIDE SEQUENCE [LARGE SCALE GENOMIC DNA]</scope>
    <source>
        <strain evidence="2 3">24D3</strain>
    </source>
</reference>
<organism evidence="2 3">
    <name type="scientific">Pseudomonas fluorescens</name>
    <dbReference type="NCBI Taxonomy" id="294"/>
    <lineage>
        <taxon>Bacteria</taxon>
        <taxon>Pseudomonadati</taxon>
        <taxon>Pseudomonadota</taxon>
        <taxon>Gammaproteobacteria</taxon>
        <taxon>Pseudomonadales</taxon>
        <taxon>Pseudomonadaceae</taxon>
        <taxon>Pseudomonas</taxon>
    </lineage>
</organism>